<reference evidence="4" key="1">
    <citation type="submission" date="2017-02" db="EMBL/GenBank/DDBJ databases">
        <title>Delving into the versatile metabolic prowess of the omnipresent phylum Bacteroidetes.</title>
        <authorList>
            <person name="Nobu M.K."/>
            <person name="Mei R."/>
            <person name="Narihiro T."/>
            <person name="Kuroda K."/>
            <person name="Liu W.-T."/>
        </authorList>
    </citation>
    <scope>NUCLEOTIDE SEQUENCE</scope>
    <source>
        <strain evidence="4">ADurb.Bin280</strain>
    </source>
</reference>
<dbReference type="InterPro" id="IPR001296">
    <property type="entry name" value="Glyco_trans_1"/>
</dbReference>
<sequence length="359" mass="40986">MKIAIDTQTTLGQPTGFGFYVSNLVENLKENGAQNEFVLISPDTSKDFSTPERFIWDQYKFPRLAKNHGAQIIHQPCFSAPMMFSGEVVVTIHDIISILFPQNIPFASRIFYSKWMPFSYRKAKQIISISHSTKADIVRVLKIPSDKITVIHNGYDSRLKKPAGSNDLKIIRDKYNLENDYLLHVGTLEPRKNLNFLIDVFFEVIKDPKNKNLSLVITGKKGWYYEGLFEKVEKLNLKDKVIFTGYIDEKDKAALYQGAKIFTFPSLYEGFGLPPLEAMACGVPVISSDTSSMPEVIGDAGILISPRKKSAWIEAITKLNRDSSLYREMQKKNIEQVSKFDWKQTARKTIEIYEKCLTK</sequence>
<evidence type="ECO:0000256" key="1">
    <source>
        <dbReference type="ARBA" id="ARBA00022679"/>
    </source>
</evidence>
<dbReference type="PANTHER" id="PTHR46401">
    <property type="entry name" value="GLYCOSYLTRANSFERASE WBBK-RELATED"/>
    <property type="match status" value="1"/>
</dbReference>
<dbReference type="EMBL" id="MWBO01000031">
    <property type="protein sequence ID" value="OQA52450.1"/>
    <property type="molecule type" value="Genomic_DNA"/>
</dbReference>
<evidence type="ECO:0000259" key="2">
    <source>
        <dbReference type="Pfam" id="PF00534"/>
    </source>
</evidence>
<gene>
    <name evidence="4" type="primary">mfpsA_2</name>
    <name evidence="4" type="ORF">BWY43_00517</name>
</gene>
<accession>A0A1V5SD55</accession>
<comment type="caution">
    <text evidence="4">The sequence shown here is derived from an EMBL/GenBank/DDBJ whole genome shotgun (WGS) entry which is preliminary data.</text>
</comment>
<dbReference type="Pfam" id="PF13439">
    <property type="entry name" value="Glyco_transf_4"/>
    <property type="match status" value="1"/>
</dbReference>
<dbReference type="InterPro" id="IPR028098">
    <property type="entry name" value="Glyco_trans_4-like_N"/>
</dbReference>
<dbReference type="FunFam" id="3.40.50.2000:FF:000119">
    <property type="entry name" value="Glycosyl transferase group 1"/>
    <property type="match status" value="1"/>
</dbReference>
<dbReference type="Proteomes" id="UP000485367">
    <property type="component" value="Unassembled WGS sequence"/>
</dbReference>
<keyword evidence="1 4" id="KW-0808">Transferase</keyword>
<keyword evidence="4" id="KW-0328">Glycosyltransferase</keyword>
<proteinExistence type="predicted"/>
<dbReference type="CDD" id="cd03809">
    <property type="entry name" value="GT4_MtfB-like"/>
    <property type="match status" value="1"/>
</dbReference>
<dbReference type="PANTHER" id="PTHR46401:SF2">
    <property type="entry name" value="GLYCOSYLTRANSFERASE WBBK-RELATED"/>
    <property type="match status" value="1"/>
</dbReference>
<dbReference type="Pfam" id="PF00534">
    <property type="entry name" value="Glycos_transf_1"/>
    <property type="match status" value="1"/>
</dbReference>
<protein>
    <submittedName>
        <fullName evidence="4">Mannosylfructose-phosphate synthase</fullName>
        <ecNumber evidence="4">2.4.1.246</ecNumber>
    </submittedName>
</protein>
<evidence type="ECO:0000259" key="3">
    <source>
        <dbReference type="Pfam" id="PF13439"/>
    </source>
</evidence>
<dbReference type="AlphaFoldDB" id="A0A1V5SD55"/>
<dbReference type="SUPFAM" id="SSF53756">
    <property type="entry name" value="UDP-Glycosyltransferase/glycogen phosphorylase"/>
    <property type="match status" value="1"/>
</dbReference>
<dbReference type="Gene3D" id="3.40.50.2000">
    <property type="entry name" value="Glycogen Phosphorylase B"/>
    <property type="match status" value="2"/>
</dbReference>
<feature type="domain" description="Glycosyltransferase subfamily 4-like N-terminal" evidence="3">
    <location>
        <begin position="48"/>
        <end position="157"/>
    </location>
</feature>
<dbReference type="GO" id="GO:0009103">
    <property type="term" value="P:lipopolysaccharide biosynthetic process"/>
    <property type="evidence" value="ECO:0007669"/>
    <property type="project" value="TreeGrafter"/>
</dbReference>
<name>A0A1V5SD55_9BACT</name>
<dbReference type="EC" id="2.4.1.246" evidence="4"/>
<dbReference type="GO" id="GO:0103011">
    <property type="term" value="F:mannosylfructose-phosphate synthase activity"/>
    <property type="evidence" value="ECO:0007669"/>
    <property type="project" value="UniProtKB-EC"/>
</dbReference>
<feature type="domain" description="Glycosyl transferase family 1" evidence="2">
    <location>
        <begin position="177"/>
        <end position="334"/>
    </location>
</feature>
<evidence type="ECO:0000313" key="4">
    <source>
        <dbReference type="EMBL" id="OQA52450.1"/>
    </source>
</evidence>
<organism evidence="4">
    <name type="scientific">candidate division WS2 bacterium ADurb.Bin280</name>
    <dbReference type="NCBI Taxonomy" id="1852829"/>
    <lineage>
        <taxon>Bacteria</taxon>
        <taxon>candidate division WS2</taxon>
    </lineage>
</organism>